<evidence type="ECO:0000256" key="2">
    <source>
        <dbReference type="ARBA" id="ARBA00005114"/>
    </source>
</evidence>
<evidence type="ECO:0000313" key="4">
    <source>
        <dbReference type="EMBL" id="RMS51085.1"/>
    </source>
</evidence>
<organism evidence="4 5">
    <name type="scientific">Pseudomonas amygdali pv. photiniae</name>
    <dbReference type="NCBI Taxonomy" id="251724"/>
    <lineage>
        <taxon>Bacteria</taxon>
        <taxon>Pseudomonadati</taxon>
        <taxon>Pseudomonadota</taxon>
        <taxon>Gammaproteobacteria</taxon>
        <taxon>Pseudomonadales</taxon>
        <taxon>Pseudomonadaceae</taxon>
        <taxon>Pseudomonas</taxon>
        <taxon>Pseudomonas amygdali</taxon>
    </lineage>
</organism>
<dbReference type="GO" id="GO:0042952">
    <property type="term" value="P:beta-ketoadipate pathway"/>
    <property type="evidence" value="ECO:0007669"/>
    <property type="project" value="UniProtKB-UniPathway"/>
</dbReference>
<evidence type="ECO:0000256" key="3">
    <source>
        <dbReference type="ARBA" id="ARBA00012492"/>
    </source>
</evidence>
<dbReference type="UniPathway" id="UPA00157">
    <property type="reaction ID" value="UER00262"/>
</dbReference>
<dbReference type="SUPFAM" id="SSF100950">
    <property type="entry name" value="NagB/RpiA/CoA transferase-like"/>
    <property type="match status" value="1"/>
</dbReference>
<sequence>MSRSERRCKSPDPPTVRLSVNNYKRRINMAGLDKRVTTYEEALAGLTDDMTVLCGGFGLCGIPENLIAQIKRMGIKGLLPPLAP</sequence>
<evidence type="ECO:0000256" key="1">
    <source>
        <dbReference type="ARBA" id="ARBA00001447"/>
    </source>
</evidence>
<dbReference type="InterPro" id="IPR004165">
    <property type="entry name" value="CoA_trans_fam_I"/>
</dbReference>
<name>A0A658KBL9_PSEA0</name>
<dbReference type="EMBL" id="RBSP01000246">
    <property type="protein sequence ID" value="RMS51085.1"/>
    <property type="molecule type" value="Genomic_DNA"/>
</dbReference>
<dbReference type="GO" id="GO:0047569">
    <property type="term" value="F:3-oxoadipate CoA-transferase activity"/>
    <property type="evidence" value="ECO:0007669"/>
    <property type="project" value="UniProtKB-EC"/>
</dbReference>
<proteinExistence type="predicted"/>
<dbReference type="AlphaFoldDB" id="A0A658KBL9"/>
<comment type="caution">
    <text evidence="4">The sequence shown here is derived from an EMBL/GenBank/DDBJ whole genome shotgun (WGS) entry which is preliminary data.</text>
</comment>
<comment type="catalytic activity">
    <reaction evidence="1">
        <text>3-oxoadipate + succinyl-CoA = 3-oxoadipyl-CoA + succinate</text>
        <dbReference type="Rhea" id="RHEA:12048"/>
        <dbReference type="ChEBI" id="CHEBI:15775"/>
        <dbReference type="ChEBI" id="CHEBI:30031"/>
        <dbReference type="ChEBI" id="CHEBI:57292"/>
        <dbReference type="ChEBI" id="CHEBI:57348"/>
        <dbReference type="EC" id="2.8.3.6"/>
    </reaction>
</comment>
<dbReference type="Gene3D" id="3.40.1080.10">
    <property type="entry name" value="Glutaconate Coenzyme A-transferase"/>
    <property type="match status" value="1"/>
</dbReference>
<dbReference type="InterPro" id="IPR037171">
    <property type="entry name" value="NagB/RpiA_transferase-like"/>
</dbReference>
<dbReference type="EC" id="2.8.3.6" evidence="3"/>
<comment type="pathway">
    <text evidence="2">Aromatic compound metabolism; beta-ketoadipate pathway; acetyl-CoA and succinyl-CoA from 3-oxoadipate: step 1/2.</text>
</comment>
<accession>A0A658KBL9</accession>
<gene>
    <name evidence="4" type="ORF">ALP66_04978</name>
</gene>
<evidence type="ECO:0000313" key="5">
    <source>
        <dbReference type="Proteomes" id="UP000270873"/>
    </source>
</evidence>
<feature type="non-terminal residue" evidence="4">
    <location>
        <position position="84"/>
    </location>
</feature>
<dbReference type="Pfam" id="PF01144">
    <property type="entry name" value="CoA_trans"/>
    <property type="match status" value="1"/>
</dbReference>
<protein>
    <recommendedName>
        <fullName evidence="3">3-oxoadipate CoA-transferase</fullName>
        <ecNumber evidence="3">2.8.3.6</ecNumber>
    </recommendedName>
</protein>
<dbReference type="Proteomes" id="UP000270873">
    <property type="component" value="Unassembled WGS sequence"/>
</dbReference>
<reference evidence="4 5" key="1">
    <citation type="submission" date="2018-08" db="EMBL/GenBank/DDBJ databases">
        <title>Recombination of ecologically and evolutionarily significant loci maintains genetic cohesion in the Pseudomonas syringae species complex.</title>
        <authorList>
            <person name="Dillon M."/>
            <person name="Thakur S."/>
            <person name="Almeida R.N.D."/>
            <person name="Weir B.S."/>
            <person name="Guttman D.S."/>
        </authorList>
    </citation>
    <scope>NUCLEOTIDE SEQUENCE [LARGE SCALE GENOMIC DNA]</scope>
    <source>
        <strain evidence="4 5">ICMP 7847</strain>
    </source>
</reference>